<dbReference type="EMBL" id="JAOTOJ010000003">
    <property type="protein sequence ID" value="KAK9403039.1"/>
    <property type="molecule type" value="Genomic_DNA"/>
</dbReference>
<evidence type="ECO:0000256" key="1">
    <source>
        <dbReference type="ARBA" id="ARBA00004477"/>
    </source>
</evidence>
<evidence type="ECO:0000256" key="14">
    <source>
        <dbReference type="SAM" id="MobiDB-lite"/>
    </source>
</evidence>
<dbReference type="PROSITE" id="PS50089">
    <property type="entry name" value="ZF_RING_2"/>
    <property type="match status" value="1"/>
</dbReference>
<comment type="caution">
    <text evidence="17">The sequence shown here is derived from an EMBL/GenBank/DDBJ whole genome shotgun (WGS) entry which is preliminary data.</text>
</comment>
<accession>A0AAW1BLS2</accession>
<keyword evidence="5" id="KW-0256">Endoplasmic reticulum</keyword>
<dbReference type="InterPro" id="IPR013083">
    <property type="entry name" value="Znf_RING/FYVE/PHD"/>
</dbReference>
<protein>
    <recommendedName>
        <fullName evidence="9">E3 ubiquitin-protein ligase RNF139</fullName>
    </recommendedName>
    <alternativeName>
        <fullName evidence="12">RING finger protein 139</fullName>
    </alternativeName>
    <alternativeName>
        <fullName evidence="11">RING-type E3 ubiquitin transferase RNF139</fullName>
    </alternativeName>
    <alternativeName>
        <fullName evidence="10">Translocation in renal carcinoma on chromosome 8 protein</fullName>
    </alternativeName>
</protein>
<organism evidence="17 18">
    <name type="scientific">Crotalus adamanteus</name>
    <name type="common">Eastern diamondback rattlesnake</name>
    <dbReference type="NCBI Taxonomy" id="8729"/>
    <lineage>
        <taxon>Eukaryota</taxon>
        <taxon>Metazoa</taxon>
        <taxon>Chordata</taxon>
        <taxon>Craniata</taxon>
        <taxon>Vertebrata</taxon>
        <taxon>Euteleostomi</taxon>
        <taxon>Lepidosauria</taxon>
        <taxon>Squamata</taxon>
        <taxon>Bifurcata</taxon>
        <taxon>Unidentata</taxon>
        <taxon>Episquamata</taxon>
        <taxon>Toxicofera</taxon>
        <taxon>Serpentes</taxon>
        <taxon>Colubroidea</taxon>
        <taxon>Viperidae</taxon>
        <taxon>Crotalinae</taxon>
        <taxon>Crotalus</taxon>
    </lineage>
</organism>
<evidence type="ECO:0000256" key="11">
    <source>
        <dbReference type="ARBA" id="ARBA00080068"/>
    </source>
</evidence>
<dbReference type="SMART" id="SM00744">
    <property type="entry name" value="RINGv"/>
    <property type="match status" value="1"/>
</dbReference>
<feature type="compositionally biased region" description="Acidic residues" evidence="14">
    <location>
        <begin position="665"/>
        <end position="682"/>
    </location>
</feature>
<feature type="transmembrane region" description="Helical" evidence="15">
    <location>
        <begin position="282"/>
        <end position="300"/>
    </location>
</feature>
<dbReference type="PANTHER" id="PTHR22763">
    <property type="entry name" value="RING ZINC FINGER PROTEIN"/>
    <property type="match status" value="1"/>
</dbReference>
<dbReference type="Gene3D" id="3.30.40.10">
    <property type="entry name" value="Zinc/RING finger domain, C3HC4 (zinc finger)"/>
    <property type="match status" value="1"/>
</dbReference>
<dbReference type="InterPro" id="IPR050731">
    <property type="entry name" value="HRD1_E3_ubiq-ligases"/>
</dbReference>
<evidence type="ECO:0000256" key="7">
    <source>
        <dbReference type="ARBA" id="ARBA00022989"/>
    </source>
</evidence>
<feature type="region of interest" description="Disordered" evidence="14">
    <location>
        <begin position="642"/>
        <end position="700"/>
    </location>
</feature>
<evidence type="ECO:0000256" key="3">
    <source>
        <dbReference type="ARBA" id="ARBA00022723"/>
    </source>
</evidence>
<evidence type="ECO:0000256" key="15">
    <source>
        <dbReference type="SAM" id="Phobius"/>
    </source>
</evidence>
<feature type="transmembrane region" description="Helical" evidence="15">
    <location>
        <begin position="401"/>
        <end position="417"/>
    </location>
</feature>
<feature type="domain" description="RING-type" evidence="16">
    <location>
        <begin position="593"/>
        <end position="632"/>
    </location>
</feature>
<feature type="compositionally biased region" description="Low complexity" evidence="14">
    <location>
        <begin position="63"/>
        <end position="78"/>
    </location>
</feature>
<evidence type="ECO:0000256" key="12">
    <source>
        <dbReference type="ARBA" id="ARBA00080457"/>
    </source>
</evidence>
<evidence type="ECO:0000256" key="6">
    <source>
        <dbReference type="ARBA" id="ARBA00022833"/>
    </source>
</evidence>
<name>A0AAW1BLS2_CROAD</name>
<keyword evidence="7 15" id="KW-1133">Transmembrane helix</keyword>
<dbReference type="InterPro" id="IPR011016">
    <property type="entry name" value="Znf_RING-CH"/>
</dbReference>
<evidence type="ECO:0000313" key="17">
    <source>
        <dbReference type="EMBL" id="KAK9403039.1"/>
    </source>
</evidence>
<evidence type="ECO:0000256" key="13">
    <source>
        <dbReference type="PROSITE-ProRule" id="PRU00175"/>
    </source>
</evidence>
<dbReference type="Pfam" id="PF13639">
    <property type="entry name" value="zf-RING_2"/>
    <property type="match status" value="1"/>
</dbReference>
<dbReference type="GO" id="GO:0008270">
    <property type="term" value="F:zinc ion binding"/>
    <property type="evidence" value="ECO:0007669"/>
    <property type="project" value="UniProtKB-KW"/>
</dbReference>
<feature type="transmembrane region" description="Helical" evidence="15">
    <location>
        <begin position="212"/>
        <end position="235"/>
    </location>
</feature>
<dbReference type="Proteomes" id="UP001474421">
    <property type="component" value="Unassembled WGS sequence"/>
</dbReference>
<feature type="compositionally biased region" description="Basic residues" evidence="14">
    <location>
        <begin position="79"/>
        <end position="107"/>
    </location>
</feature>
<keyword evidence="2 15" id="KW-0812">Transmembrane</keyword>
<dbReference type="InterPro" id="IPR025754">
    <property type="entry name" value="TRC8_N_dom"/>
</dbReference>
<feature type="transmembrane region" description="Helical" evidence="15">
    <location>
        <begin position="371"/>
        <end position="389"/>
    </location>
</feature>
<keyword evidence="8 15" id="KW-0472">Membrane</keyword>
<evidence type="ECO:0000256" key="8">
    <source>
        <dbReference type="ARBA" id="ARBA00023136"/>
    </source>
</evidence>
<dbReference type="InterPro" id="IPR001841">
    <property type="entry name" value="Znf_RING"/>
</dbReference>
<keyword evidence="18" id="KW-1185">Reference proteome</keyword>
<keyword evidence="3" id="KW-0479">Metal-binding</keyword>
<proteinExistence type="predicted"/>
<sequence>MNEKERRKRGMEGGEKEEEGRGGREGRKKEERERNEGRAGPIFMTEGAETPPPRSAGRRSDAAGDVIGAAAAGGVRWLVRARRRRRRRRETKRSRAQWRRRRPHTRRPREWDPMRLAGKPKPVPAVRSSNQPSLPPPPPSSPFSTSFPPAAQRRTGGGGDSGMAAPGPLQPPPELLGQRLRVAVEVMLRVPTLFFIDTIFNSPPVFSSDSFWAGFLGGLLRLLGILASTVVLILSQRSLFKFYMISCAFLLAATSVHMYRIYGLQLLLEDTWKRIRFPDVLRLFWLSRLIIQAAVLLYVIKATEMDPSMKFYTITWDNFWELLCSLIISGCDSTLTVLGMSAVISSVAHYLGLGILAFIGSTDEDDRRLGFVAPVLFFILALQTGLSGLKPEERLVRLSRNMCLLLTAVLHFIHGMTDPVLMSLSASHVSSLRRHFPVLFVSACLFLLPILLSYILWHHYALNTWLFAVTAFCVELCLKVIVSITVYVLFMIDGYYNVLWEKLDDYVYYVRSTGNIIEFVFGVIMFGNGAYTMVFESGSKIRACMMCLHAYFNIYLQAKNGWKTFINRRTAVKKINSLPEVKGERLRDIDDVCAICYHEFTTSARITPCNHYFHALCLRKWLYIQETCPMCHQKVDIDEKENPNLSNNNAFVAPDENPAQGEAAAAEDELNNESTESEEEAESSTQSSATVPEQPSQYQP</sequence>
<evidence type="ECO:0000256" key="9">
    <source>
        <dbReference type="ARBA" id="ARBA00067460"/>
    </source>
</evidence>
<evidence type="ECO:0000313" key="18">
    <source>
        <dbReference type="Proteomes" id="UP001474421"/>
    </source>
</evidence>
<dbReference type="GO" id="GO:0061630">
    <property type="term" value="F:ubiquitin protein ligase activity"/>
    <property type="evidence" value="ECO:0007669"/>
    <property type="project" value="TreeGrafter"/>
</dbReference>
<dbReference type="PANTHER" id="PTHR22763:SF163">
    <property type="entry name" value="E3 UBIQUITIN-PROTEIN LIGASE RNF139"/>
    <property type="match status" value="1"/>
</dbReference>
<evidence type="ECO:0000259" key="16">
    <source>
        <dbReference type="PROSITE" id="PS50089"/>
    </source>
</evidence>
<evidence type="ECO:0000256" key="5">
    <source>
        <dbReference type="ARBA" id="ARBA00022824"/>
    </source>
</evidence>
<dbReference type="GO" id="GO:0036503">
    <property type="term" value="P:ERAD pathway"/>
    <property type="evidence" value="ECO:0007669"/>
    <property type="project" value="TreeGrafter"/>
</dbReference>
<feature type="compositionally biased region" description="Basic and acidic residues" evidence="14">
    <location>
        <begin position="1"/>
        <end position="37"/>
    </location>
</feature>
<dbReference type="GO" id="GO:0036513">
    <property type="term" value="C:Derlin-1 retrotranslocation complex"/>
    <property type="evidence" value="ECO:0007669"/>
    <property type="project" value="TreeGrafter"/>
</dbReference>
<keyword evidence="6" id="KW-0862">Zinc</keyword>
<feature type="transmembrane region" description="Helical" evidence="15">
    <location>
        <begin position="464"/>
        <end position="492"/>
    </location>
</feature>
<reference evidence="17 18" key="1">
    <citation type="journal article" date="2024" name="Proc. Natl. Acad. Sci. U.S.A.">
        <title>The genetic regulatory architecture and epigenomic basis for age-related changes in rattlesnake venom.</title>
        <authorList>
            <person name="Hogan M.P."/>
            <person name="Holding M.L."/>
            <person name="Nystrom G.S."/>
            <person name="Colston T.J."/>
            <person name="Bartlett D.A."/>
            <person name="Mason A.J."/>
            <person name="Ellsworth S.A."/>
            <person name="Rautsaw R.M."/>
            <person name="Lawrence K.C."/>
            <person name="Strickland J.L."/>
            <person name="He B."/>
            <person name="Fraser P."/>
            <person name="Margres M.J."/>
            <person name="Gilbert D.M."/>
            <person name="Gibbs H.L."/>
            <person name="Parkinson C.L."/>
            <person name="Rokyta D.R."/>
        </authorList>
    </citation>
    <scope>NUCLEOTIDE SEQUENCE [LARGE SCALE GENOMIC DNA]</scope>
    <source>
        <strain evidence="17">DRR0105</strain>
    </source>
</reference>
<dbReference type="SUPFAM" id="SSF57850">
    <property type="entry name" value="RING/U-box"/>
    <property type="match status" value="1"/>
</dbReference>
<keyword evidence="4 13" id="KW-0863">Zinc-finger</keyword>
<feature type="transmembrane region" description="Helical" evidence="15">
    <location>
        <begin position="335"/>
        <end position="359"/>
    </location>
</feature>
<feature type="transmembrane region" description="Helical" evidence="15">
    <location>
        <begin position="242"/>
        <end position="262"/>
    </location>
</feature>
<dbReference type="AlphaFoldDB" id="A0AAW1BLS2"/>
<comment type="subcellular location">
    <subcellularLocation>
        <location evidence="1">Endoplasmic reticulum membrane</location>
        <topology evidence="1">Multi-pass membrane protein</topology>
    </subcellularLocation>
</comment>
<dbReference type="FunFam" id="3.30.40.10:FF:000166">
    <property type="entry name" value="E3 ubiquitin-protein ligase RNF139"/>
    <property type="match status" value="1"/>
</dbReference>
<gene>
    <name evidence="17" type="ORF">NXF25_007866</name>
</gene>
<evidence type="ECO:0000256" key="4">
    <source>
        <dbReference type="ARBA" id="ARBA00022771"/>
    </source>
</evidence>
<feature type="transmembrane region" description="Helical" evidence="15">
    <location>
        <begin position="437"/>
        <end position="457"/>
    </location>
</feature>
<feature type="compositionally biased region" description="Polar residues" evidence="14">
    <location>
        <begin position="691"/>
        <end position="700"/>
    </location>
</feature>
<dbReference type="SMART" id="SM00184">
    <property type="entry name" value="RING"/>
    <property type="match status" value="1"/>
</dbReference>
<evidence type="ECO:0000256" key="10">
    <source>
        <dbReference type="ARBA" id="ARBA00077421"/>
    </source>
</evidence>
<dbReference type="Pfam" id="PF13705">
    <property type="entry name" value="TRC8_N"/>
    <property type="match status" value="2"/>
</dbReference>
<evidence type="ECO:0000256" key="2">
    <source>
        <dbReference type="ARBA" id="ARBA00022692"/>
    </source>
</evidence>
<feature type="region of interest" description="Disordered" evidence="14">
    <location>
        <begin position="1"/>
        <end position="171"/>
    </location>
</feature>
<feature type="transmembrane region" description="Helical" evidence="15">
    <location>
        <begin position="512"/>
        <end position="535"/>
    </location>
</feature>
<dbReference type="GO" id="GO:0043161">
    <property type="term" value="P:proteasome-mediated ubiquitin-dependent protein catabolic process"/>
    <property type="evidence" value="ECO:0007669"/>
    <property type="project" value="TreeGrafter"/>
</dbReference>